<dbReference type="InterPro" id="IPR006054">
    <property type="entry name" value="DnaQ"/>
</dbReference>
<feature type="domain" description="Helicase ATP-binding" evidence="8">
    <location>
        <begin position="249"/>
        <end position="521"/>
    </location>
</feature>
<evidence type="ECO:0000256" key="4">
    <source>
        <dbReference type="ARBA" id="ARBA00022839"/>
    </source>
</evidence>
<dbReference type="SUPFAM" id="SSF52540">
    <property type="entry name" value="P-loop containing nucleoside triphosphate hydrolases"/>
    <property type="match status" value="1"/>
</dbReference>
<keyword evidence="2 6" id="KW-0547">Nucleotide-binding</keyword>
<dbReference type="FunFam" id="3.30.420.10:FF:000045">
    <property type="entry name" value="3'-5' exonuclease DinG"/>
    <property type="match status" value="1"/>
</dbReference>
<evidence type="ECO:0000313" key="9">
    <source>
        <dbReference type="EMBL" id="SEN43921.1"/>
    </source>
</evidence>
<dbReference type="GO" id="GO:0008408">
    <property type="term" value="F:3'-5' exonuclease activity"/>
    <property type="evidence" value="ECO:0007669"/>
    <property type="project" value="UniProtKB-UniRule"/>
</dbReference>
<keyword evidence="5 6" id="KW-0067">ATP-binding</keyword>
<dbReference type="NCBIfam" id="TIGR00573">
    <property type="entry name" value="dnaq"/>
    <property type="match status" value="1"/>
</dbReference>
<dbReference type="InterPro" id="IPR012337">
    <property type="entry name" value="RNaseH-like_sf"/>
</dbReference>
<dbReference type="PANTHER" id="PTHR11472:SF34">
    <property type="entry name" value="REGULATOR OF TELOMERE ELONGATION HELICASE 1"/>
    <property type="match status" value="1"/>
</dbReference>
<keyword evidence="3 6" id="KW-0378">Hydrolase</keyword>
<dbReference type="InterPro" id="IPR006555">
    <property type="entry name" value="ATP-dep_Helicase_C"/>
</dbReference>
<dbReference type="InterPro" id="IPR006310">
    <property type="entry name" value="DinG"/>
</dbReference>
<dbReference type="Gene3D" id="3.30.420.10">
    <property type="entry name" value="Ribonuclease H-like superfamily/Ribonuclease H"/>
    <property type="match status" value="1"/>
</dbReference>
<evidence type="ECO:0000313" key="10">
    <source>
        <dbReference type="Proteomes" id="UP000199300"/>
    </source>
</evidence>
<feature type="short sequence motif" description="DEAH box" evidence="6">
    <location>
        <begin position="464"/>
        <end position="467"/>
    </location>
</feature>
<proteinExistence type="inferred from homology"/>
<evidence type="ECO:0000256" key="6">
    <source>
        <dbReference type="HAMAP-Rule" id="MF_02206"/>
    </source>
</evidence>
<reference evidence="9 10" key="1">
    <citation type="submission" date="2016-10" db="EMBL/GenBank/DDBJ databases">
        <authorList>
            <person name="de Groot N.N."/>
        </authorList>
    </citation>
    <scope>NUCLEOTIDE SEQUENCE [LARGE SCALE GENOMIC DNA]</scope>
    <source>
        <strain evidence="9 10">CGMCC 1.10434</strain>
    </source>
</reference>
<evidence type="ECO:0000259" key="8">
    <source>
        <dbReference type="PROSITE" id="PS51193"/>
    </source>
</evidence>
<evidence type="ECO:0000256" key="2">
    <source>
        <dbReference type="ARBA" id="ARBA00022741"/>
    </source>
</evidence>
<dbReference type="SMART" id="SM00479">
    <property type="entry name" value="EXOIII"/>
    <property type="match status" value="1"/>
</dbReference>
<dbReference type="EC" id="3.1.-.-" evidence="6 7"/>
<dbReference type="HAMAP" id="MF_02206">
    <property type="entry name" value="DinG_exonucl"/>
    <property type="match status" value="1"/>
</dbReference>
<dbReference type="Pfam" id="PF04851">
    <property type="entry name" value="ResIII"/>
    <property type="match status" value="1"/>
</dbReference>
<keyword evidence="10" id="KW-1185">Reference proteome</keyword>
<dbReference type="Pfam" id="PF00929">
    <property type="entry name" value="RNase_T"/>
    <property type="match status" value="1"/>
</dbReference>
<keyword evidence="1 6" id="KW-0540">Nuclease</keyword>
<dbReference type="EMBL" id="FODJ01000001">
    <property type="protein sequence ID" value="SEN43921.1"/>
    <property type="molecule type" value="Genomic_DNA"/>
</dbReference>
<dbReference type="GO" id="GO:0005524">
    <property type="term" value="F:ATP binding"/>
    <property type="evidence" value="ECO:0007669"/>
    <property type="project" value="UniProtKB-UniRule"/>
</dbReference>
<dbReference type="InterPro" id="IPR006935">
    <property type="entry name" value="Helicase/UvrB_N"/>
</dbReference>
<keyword evidence="9" id="KW-0347">Helicase</keyword>
<evidence type="ECO:0000256" key="3">
    <source>
        <dbReference type="ARBA" id="ARBA00022801"/>
    </source>
</evidence>
<evidence type="ECO:0000256" key="5">
    <source>
        <dbReference type="ARBA" id="ARBA00022840"/>
    </source>
</evidence>
<sequence length="908" mass="104499">MNKFVIVDLETTGNSPHKGDRIIEIGIVVLQNGKIIEQFAQLINPEQHISRFISHLTGITNEMVMDQPSFSEIASQLMAYFTDAYFVAHNVPFDLGFINAELKNAGYTPINQPIIDTVELSRILLSTAPSFKLSYLSEWLALKHDDPHRALSDAYVTAELLKYLLSKLATLPLNTIKRLLQLAPFLKSSLFQLLSEQKELARKQIEINDRYDYEFGLAIKREKEIMTTDQSAEISIGEWLDRFLSEVRANHDDHRNYEFRPGQKEMASYIYHAFQSNQHAIIEAGTGTGKTLAYLVASLFYAVEHKEQVIVSTFLTQLQLQLINQEIPRLAKILPFTINATLLKGKQHYISLPLFSQSLFDQEMTNYDQILTKAILVVWLTETETGDIDEIQLPSSGYRFFNQISVSRELQQENHAQNETISFYNRAISKAEHANLIVVNHALLAKNLAEKTTLFNHINKFIIDEAHHFPRVVGQHYGLQLDYLSSLKKIEDFEKCLTKLNADHQPTIKRLLSMLKEEHDDFNRFIYHYVSRNGKNQAAASDIGRTQYIIGNKDQSDWQVVLEMASRLQFILHDVCHAFDLKSVPEANKHQLQSVVEDLLELKDKLKQFFNAEQSKTVSWIEIDKYGAKNAVYFYQEHLHAEKLIQELLLKKKGTFVFTSASLSITEQFDYFKQQLGFSNETIFERRIPSPYPFQNQVKLCVPNDFPIAKYGAMDPFIEAACEAIFSLAEVTKGRMLILFNGYEMLKKAYRLLKELLDDDFMVIAQGISSGSHERLKKNFQNFDRALLLGTHAFWEGLDIPGDNLSCVVIVRLPFEAPQHPIVNAKINDLKRQEKNPFTSMSLPNAVIRFKQGFGRLIRSYEDRGIVFVCDDRIVTEQYGQVFLNSIPQVQLFHRRTNELIETVQEWL</sequence>
<dbReference type="Gene3D" id="3.40.50.300">
    <property type="entry name" value="P-loop containing nucleotide triphosphate hydrolases"/>
    <property type="match status" value="2"/>
</dbReference>
<dbReference type="GO" id="GO:0003677">
    <property type="term" value="F:DNA binding"/>
    <property type="evidence" value="ECO:0007669"/>
    <property type="project" value="InterPro"/>
</dbReference>
<accession>A0A1H8GIC8</accession>
<comment type="similarity">
    <text evidence="6 7">Belongs to the helicase family. DinG subfamily. Type 2 sub-subfamily.</text>
</comment>
<organism evidence="9 10">
    <name type="scientific">Amphibacillus marinus</name>
    <dbReference type="NCBI Taxonomy" id="872970"/>
    <lineage>
        <taxon>Bacteria</taxon>
        <taxon>Bacillati</taxon>
        <taxon>Bacillota</taxon>
        <taxon>Bacilli</taxon>
        <taxon>Bacillales</taxon>
        <taxon>Bacillaceae</taxon>
        <taxon>Amphibacillus</taxon>
    </lineage>
</organism>
<dbReference type="NCBIfam" id="TIGR01407">
    <property type="entry name" value="dinG_rel"/>
    <property type="match status" value="1"/>
</dbReference>
<dbReference type="OrthoDB" id="9803913at2"/>
<keyword evidence="4 6" id="KW-0269">Exonuclease</keyword>
<dbReference type="RefSeq" id="WP_091493473.1">
    <property type="nucleotide sequence ID" value="NZ_FODJ01000001.1"/>
</dbReference>
<dbReference type="Proteomes" id="UP000199300">
    <property type="component" value="Unassembled WGS sequence"/>
</dbReference>
<evidence type="ECO:0000256" key="7">
    <source>
        <dbReference type="RuleBase" id="RU364106"/>
    </source>
</evidence>
<dbReference type="GO" id="GO:0003678">
    <property type="term" value="F:DNA helicase activity"/>
    <property type="evidence" value="ECO:0007669"/>
    <property type="project" value="TreeGrafter"/>
</dbReference>
<dbReference type="PANTHER" id="PTHR11472">
    <property type="entry name" value="DNA REPAIR DEAD HELICASE RAD3/XP-D SUBFAMILY MEMBER"/>
    <property type="match status" value="1"/>
</dbReference>
<dbReference type="InterPro" id="IPR036397">
    <property type="entry name" value="RNaseH_sf"/>
</dbReference>
<dbReference type="GO" id="GO:0016818">
    <property type="term" value="F:hydrolase activity, acting on acid anhydrides, in phosphorus-containing anhydrides"/>
    <property type="evidence" value="ECO:0007669"/>
    <property type="project" value="InterPro"/>
</dbReference>
<dbReference type="AlphaFoldDB" id="A0A1H8GIC8"/>
<gene>
    <name evidence="6 7" type="primary">dinG</name>
    <name evidence="9" type="ORF">SAMN04488134_10181</name>
</gene>
<evidence type="ECO:0000256" key="1">
    <source>
        <dbReference type="ARBA" id="ARBA00022722"/>
    </source>
</evidence>
<dbReference type="InterPro" id="IPR014013">
    <property type="entry name" value="Helic_SF1/SF2_ATP-bd_DinG/Rad3"/>
</dbReference>
<dbReference type="SMART" id="SM00491">
    <property type="entry name" value="HELICc2"/>
    <property type="match status" value="1"/>
</dbReference>
<feature type="binding site" evidence="6">
    <location>
        <begin position="284"/>
        <end position="291"/>
    </location>
    <ligand>
        <name>ATP</name>
        <dbReference type="ChEBI" id="CHEBI:30616"/>
    </ligand>
</feature>
<name>A0A1H8GIC8_9BACI</name>
<dbReference type="InterPro" id="IPR013520">
    <property type="entry name" value="Ribonucl_H"/>
</dbReference>
<dbReference type="CDD" id="cd06127">
    <property type="entry name" value="DEDDh"/>
    <property type="match status" value="1"/>
</dbReference>
<dbReference type="PROSITE" id="PS51193">
    <property type="entry name" value="HELICASE_ATP_BIND_2"/>
    <property type="match status" value="1"/>
</dbReference>
<comment type="function">
    <text evidence="6 7">3'-5' exonuclease.</text>
</comment>
<dbReference type="GO" id="GO:0006260">
    <property type="term" value="P:DNA replication"/>
    <property type="evidence" value="ECO:0007669"/>
    <property type="project" value="InterPro"/>
</dbReference>
<dbReference type="NCBIfam" id="NF005981">
    <property type="entry name" value="PRK08074.1"/>
    <property type="match status" value="1"/>
</dbReference>
<dbReference type="STRING" id="872970.SAMN04488134_10181"/>
<dbReference type="InterPro" id="IPR045028">
    <property type="entry name" value="DinG/Rad3-like"/>
</dbReference>
<dbReference type="Pfam" id="PF13307">
    <property type="entry name" value="Helicase_C_2"/>
    <property type="match status" value="1"/>
</dbReference>
<protein>
    <recommendedName>
        <fullName evidence="6 7">3'-5' exonuclease DinG</fullName>
        <ecNumber evidence="6 7">3.1.-.-</ecNumber>
    </recommendedName>
</protein>
<dbReference type="GO" id="GO:0003887">
    <property type="term" value="F:DNA-directed DNA polymerase activity"/>
    <property type="evidence" value="ECO:0007669"/>
    <property type="project" value="InterPro"/>
</dbReference>
<dbReference type="SUPFAM" id="SSF53098">
    <property type="entry name" value="Ribonuclease H-like"/>
    <property type="match status" value="1"/>
</dbReference>
<dbReference type="InterPro" id="IPR027417">
    <property type="entry name" value="P-loop_NTPase"/>
</dbReference>